<reference evidence="2 3" key="1">
    <citation type="submission" date="2017-10" db="EMBL/GenBank/DDBJ databases">
        <title>Draft genome sequences of Aggregatibacter actinomycetemcomitans strains 310a and 310b.</title>
        <authorList>
            <person name="May A.C."/>
            <person name="Ohta H."/>
            <person name="Maeda H."/>
            <person name="Kokeguchi S."/>
            <person name="Cugini C."/>
        </authorList>
    </citation>
    <scope>NUCLEOTIDE SEQUENCE [LARGE SCALE GENOMIC DNA]</scope>
    <source>
        <strain evidence="2 3">310b</strain>
    </source>
</reference>
<dbReference type="Pfam" id="PF09931">
    <property type="entry name" value="Phage_phiJL001_Gp84_N"/>
    <property type="match status" value="1"/>
</dbReference>
<organism evidence="2 3">
    <name type="scientific">Aggregatibacter actinomycetemcomitans</name>
    <name type="common">Actinobacillus actinomycetemcomitans</name>
    <name type="synonym">Haemophilus actinomycetemcomitans</name>
    <dbReference type="NCBI Taxonomy" id="714"/>
    <lineage>
        <taxon>Bacteria</taxon>
        <taxon>Pseudomonadati</taxon>
        <taxon>Pseudomonadota</taxon>
        <taxon>Gammaproteobacteria</taxon>
        <taxon>Pasteurellales</taxon>
        <taxon>Pasteurellaceae</taxon>
        <taxon>Aggregatibacter</taxon>
    </lineage>
</organism>
<dbReference type="InterPro" id="IPR011928">
    <property type="entry name" value="Phage_phiJL001_Gp84"/>
</dbReference>
<keyword evidence="3" id="KW-1185">Reference proteome</keyword>
<dbReference type="EMBL" id="PCGW01000018">
    <property type="protein sequence ID" value="PHO20068.1"/>
    <property type="molecule type" value="Genomic_DNA"/>
</dbReference>
<accession>A0A2G1DNJ5</accession>
<sequence length="269" mass="29756">MSYLDKTHSIAEGQPVDLYQFVRGDNEKIWRFCNADKDLEINGQQWLATAITDQRDGNADGKITIKMPSNNPVARLYRGLPPSQTVKLTIMRLNWGDSEIRIVWVGTIVEANRPSIETTQLVSAGLSETMESAGLRLTWGRNCPYTLYDTDCKVKPGNFVVAGLTISAMDGASITVNLPANLPQGWFNAGFIEWQDDGVREVRAVTVHQNNKLTLMGGTQKLAIGTVIKVYPGCDGRAQTCLKKFNNMLNFGGIPHMPTKSPYDGSRVF</sequence>
<feature type="domain" description="Bacteriophage phiJL001 Gp84 C-terminal" evidence="1">
    <location>
        <begin position="185"/>
        <end position="260"/>
    </location>
</feature>
<gene>
    <name evidence="2" type="ORF">CQR80_09010</name>
</gene>
<dbReference type="Proteomes" id="UP000226080">
    <property type="component" value="Unassembled WGS sequence"/>
</dbReference>
<dbReference type="InterPro" id="IPR018964">
    <property type="entry name" value="Phage_phiJL001_Gp84_C"/>
</dbReference>
<comment type="caution">
    <text evidence="2">The sequence shown here is derived from an EMBL/GenBank/DDBJ whole genome shotgun (WGS) entry which is preliminary data.</text>
</comment>
<evidence type="ECO:0000313" key="3">
    <source>
        <dbReference type="Proteomes" id="UP000226080"/>
    </source>
</evidence>
<evidence type="ECO:0000259" key="1">
    <source>
        <dbReference type="Pfam" id="PF09356"/>
    </source>
</evidence>
<name>A0A2G1DNJ5_AGGAC</name>
<proteinExistence type="predicted"/>
<dbReference type="NCBIfam" id="TIGR02218">
    <property type="entry name" value="phg_TIGR02218"/>
    <property type="match status" value="1"/>
</dbReference>
<evidence type="ECO:0000313" key="2">
    <source>
        <dbReference type="EMBL" id="PHO20068.1"/>
    </source>
</evidence>
<dbReference type="RefSeq" id="WP_005548558.1">
    <property type="nucleotide sequence ID" value="NZ_CP085093.1"/>
</dbReference>
<protein>
    <submittedName>
        <fullName evidence="2">Phage tail protein</fullName>
    </submittedName>
</protein>
<dbReference type="Pfam" id="PF09356">
    <property type="entry name" value="Phage_BR0599"/>
    <property type="match status" value="1"/>
</dbReference>